<comment type="subcellular location">
    <subcellularLocation>
        <location evidence="1 7">Cell membrane</location>
        <topology evidence="1 7">Multi-pass membrane protein</topology>
    </subcellularLocation>
</comment>
<dbReference type="InterPro" id="IPR035906">
    <property type="entry name" value="MetI-like_sf"/>
</dbReference>
<feature type="transmembrane region" description="Helical" evidence="7">
    <location>
        <begin position="177"/>
        <end position="195"/>
    </location>
</feature>
<dbReference type="PROSITE" id="PS50928">
    <property type="entry name" value="ABC_TM1"/>
    <property type="match status" value="1"/>
</dbReference>
<dbReference type="PANTHER" id="PTHR43163">
    <property type="entry name" value="DIPEPTIDE TRANSPORT SYSTEM PERMEASE PROTEIN DPPB-RELATED"/>
    <property type="match status" value="1"/>
</dbReference>
<sequence length="317" mass="34595">MANQLRYILKRIIYSFITILVLTSVTFLLMQLLPGDPFTGGKDIPDTVMEALKAKYGLDKPVLQQLFMYIGNALQGDFGISIPDGRAVTDIIKDAFPVSFDLGVRALLFAFIMGILLGIVAAVKRGTAWDSGAMFLALVGVSVPSFIMGALLQYFLALKLGQATGVQVFSIVGWNDWHSKILPAFALAFGSMATVSRLMRTSMLDVLSQDYIKTAKAKGLSQRQIIWRHAVRNAIMPVITVMGPLVAAVLTGAFVVENIFAIPGLGRYFVTSVQTNNYTLIAGTTVFYGTFLILANLVVDIIYGLIDPRIKLTGRKE</sequence>
<feature type="domain" description="ABC transmembrane type-1" evidence="8">
    <location>
        <begin position="96"/>
        <end position="303"/>
    </location>
</feature>
<feature type="transmembrane region" description="Helical" evidence="7">
    <location>
        <begin position="280"/>
        <end position="306"/>
    </location>
</feature>
<reference evidence="9" key="1">
    <citation type="journal article" date="2021" name="PeerJ">
        <title>Extensive microbial diversity within the chicken gut microbiome revealed by metagenomics and culture.</title>
        <authorList>
            <person name="Gilroy R."/>
            <person name="Ravi A."/>
            <person name="Getino M."/>
            <person name="Pursley I."/>
            <person name="Horton D.L."/>
            <person name="Alikhan N.F."/>
            <person name="Baker D."/>
            <person name="Gharbi K."/>
            <person name="Hall N."/>
            <person name="Watson M."/>
            <person name="Adriaenssens E.M."/>
            <person name="Foster-Nyarko E."/>
            <person name="Jarju S."/>
            <person name="Secka A."/>
            <person name="Antonio M."/>
            <person name="Oren A."/>
            <person name="Chaudhuri R.R."/>
            <person name="La Ragione R."/>
            <person name="Hildebrand F."/>
            <person name="Pallen M.J."/>
        </authorList>
    </citation>
    <scope>NUCLEOTIDE SEQUENCE</scope>
    <source>
        <strain evidence="9">ChiSxjej6B18-287</strain>
    </source>
</reference>
<dbReference type="EMBL" id="DWWV01000092">
    <property type="protein sequence ID" value="HJC10579.1"/>
    <property type="molecule type" value="Genomic_DNA"/>
</dbReference>
<dbReference type="GO" id="GO:0005886">
    <property type="term" value="C:plasma membrane"/>
    <property type="evidence" value="ECO:0007669"/>
    <property type="project" value="UniProtKB-SubCell"/>
</dbReference>
<dbReference type="SUPFAM" id="SSF161098">
    <property type="entry name" value="MetI-like"/>
    <property type="match status" value="1"/>
</dbReference>
<accession>A0A9D2N5M1</accession>
<feature type="transmembrane region" description="Helical" evidence="7">
    <location>
        <begin position="135"/>
        <end position="157"/>
    </location>
</feature>
<evidence type="ECO:0000313" key="10">
    <source>
        <dbReference type="Proteomes" id="UP000823893"/>
    </source>
</evidence>
<evidence type="ECO:0000256" key="6">
    <source>
        <dbReference type="ARBA" id="ARBA00023136"/>
    </source>
</evidence>
<organism evidence="9 10">
    <name type="scientific">Candidatus Blautia merdigallinarum</name>
    <dbReference type="NCBI Taxonomy" id="2838495"/>
    <lineage>
        <taxon>Bacteria</taxon>
        <taxon>Bacillati</taxon>
        <taxon>Bacillota</taxon>
        <taxon>Clostridia</taxon>
        <taxon>Lachnospirales</taxon>
        <taxon>Lachnospiraceae</taxon>
        <taxon>Blautia</taxon>
    </lineage>
</organism>
<keyword evidence="2 7" id="KW-0813">Transport</keyword>
<name>A0A9D2N5M1_9FIRM</name>
<evidence type="ECO:0000256" key="2">
    <source>
        <dbReference type="ARBA" id="ARBA00022448"/>
    </source>
</evidence>
<keyword evidence="6 7" id="KW-0472">Membrane</keyword>
<evidence type="ECO:0000256" key="5">
    <source>
        <dbReference type="ARBA" id="ARBA00022989"/>
    </source>
</evidence>
<keyword evidence="4 7" id="KW-0812">Transmembrane</keyword>
<dbReference type="GO" id="GO:0055085">
    <property type="term" value="P:transmembrane transport"/>
    <property type="evidence" value="ECO:0007669"/>
    <property type="project" value="InterPro"/>
</dbReference>
<dbReference type="PANTHER" id="PTHR43163:SF6">
    <property type="entry name" value="DIPEPTIDE TRANSPORT SYSTEM PERMEASE PROTEIN DPPB-RELATED"/>
    <property type="match status" value="1"/>
</dbReference>
<keyword evidence="3" id="KW-1003">Cell membrane</keyword>
<dbReference type="Pfam" id="PF19300">
    <property type="entry name" value="BPD_transp_1_N"/>
    <property type="match status" value="1"/>
</dbReference>
<comment type="caution">
    <text evidence="9">The sequence shown here is derived from an EMBL/GenBank/DDBJ whole genome shotgun (WGS) entry which is preliminary data.</text>
</comment>
<keyword evidence="5 7" id="KW-1133">Transmembrane helix</keyword>
<evidence type="ECO:0000256" key="3">
    <source>
        <dbReference type="ARBA" id="ARBA00022475"/>
    </source>
</evidence>
<gene>
    <name evidence="9" type="ORF">H9935_07140</name>
</gene>
<evidence type="ECO:0000256" key="1">
    <source>
        <dbReference type="ARBA" id="ARBA00004651"/>
    </source>
</evidence>
<protein>
    <submittedName>
        <fullName evidence="9">ABC transporter permease</fullName>
    </submittedName>
</protein>
<feature type="transmembrane region" description="Helical" evidence="7">
    <location>
        <begin position="102"/>
        <end position="123"/>
    </location>
</feature>
<dbReference type="AlphaFoldDB" id="A0A9D2N5M1"/>
<proteinExistence type="inferred from homology"/>
<dbReference type="Pfam" id="PF00528">
    <property type="entry name" value="BPD_transp_1"/>
    <property type="match status" value="1"/>
</dbReference>
<dbReference type="InterPro" id="IPR000515">
    <property type="entry name" value="MetI-like"/>
</dbReference>
<evidence type="ECO:0000256" key="4">
    <source>
        <dbReference type="ARBA" id="ARBA00022692"/>
    </source>
</evidence>
<feature type="transmembrane region" description="Helical" evidence="7">
    <location>
        <begin position="12"/>
        <end position="33"/>
    </location>
</feature>
<evidence type="ECO:0000313" key="9">
    <source>
        <dbReference type="EMBL" id="HJC10579.1"/>
    </source>
</evidence>
<feature type="transmembrane region" description="Helical" evidence="7">
    <location>
        <begin position="234"/>
        <end position="260"/>
    </location>
</feature>
<evidence type="ECO:0000259" key="8">
    <source>
        <dbReference type="PROSITE" id="PS50928"/>
    </source>
</evidence>
<comment type="similarity">
    <text evidence="7">Belongs to the binding-protein-dependent transport system permease family.</text>
</comment>
<dbReference type="CDD" id="cd06261">
    <property type="entry name" value="TM_PBP2"/>
    <property type="match status" value="1"/>
</dbReference>
<dbReference type="InterPro" id="IPR045621">
    <property type="entry name" value="BPD_transp_1_N"/>
</dbReference>
<dbReference type="Proteomes" id="UP000823893">
    <property type="component" value="Unassembled WGS sequence"/>
</dbReference>
<dbReference type="Gene3D" id="1.10.3720.10">
    <property type="entry name" value="MetI-like"/>
    <property type="match status" value="1"/>
</dbReference>
<reference evidence="9" key="2">
    <citation type="submission" date="2021-04" db="EMBL/GenBank/DDBJ databases">
        <authorList>
            <person name="Gilroy R."/>
        </authorList>
    </citation>
    <scope>NUCLEOTIDE SEQUENCE</scope>
    <source>
        <strain evidence="9">ChiSxjej6B18-287</strain>
    </source>
</reference>
<evidence type="ECO:0000256" key="7">
    <source>
        <dbReference type="RuleBase" id="RU363032"/>
    </source>
</evidence>